<gene>
    <name evidence="2" type="ORF">DENOEST_3345</name>
</gene>
<dbReference type="EMBL" id="LR778301">
    <property type="protein sequence ID" value="CAB1370499.1"/>
    <property type="molecule type" value="Genomic_DNA"/>
</dbReference>
<dbReference type="InterPro" id="IPR050177">
    <property type="entry name" value="Lipid_A_modif_metabolic_enz"/>
</dbReference>
<dbReference type="KEGG" id="doe:DENOEST_3345"/>
<dbReference type="SUPFAM" id="SSF51735">
    <property type="entry name" value="NAD(P)-binding Rossmann-fold domains"/>
    <property type="match status" value="1"/>
</dbReference>
<dbReference type="RefSeq" id="WP_145772275.1">
    <property type="nucleotide sequence ID" value="NZ_LR778301.1"/>
</dbReference>
<protein>
    <recommendedName>
        <fullName evidence="1">NAD-dependent epimerase/dehydratase domain-containing protein</fullName>
    </recommendedName>
</protein>
<feature type="domain" description="NAD-dependent epimerase/dehydratase" evidence="1">
    <location>
        <begin position="55"/>
        <end position="203"/>
    </location>
</feature>
<dbReference type="InterPro" id="IPR036291">
    <property type="entry name" value="NAD(P)-bd_dom_sf"/>
</dbReference>
<organism evidence="2 3">
    <name type="scientific">Denitratisoma oestradiolicum</name>
    <dbReference type="NCBI Taxonomy" id="311182"/>
    <lineage>
        <taxon>Bacteria</taxon>
        <taxon>Pseudomonadati</taxon>
        <taxon>Pseudomonadota</taxon>
        <taxon>Betaproteobacteria</taxon>
        <taxon>Nitrosomonadales</taxon>
        <taxon>Sterolibacteriaceae</taxon>
        <taxon>Denitratisoma</taxon>
    </lineage>
</organism>
<dbReference type="CDD" id="cd08946">
    <property type="entry name" value="SDR_e"/>
    <property type="match status" value="1"/>
</dbReference>
<reference evidence="2 3" key="1">
    <citation type="submission" date="2020-03" db="EMBL/GenBank/DDBJ databases">
        <authorList>
            <consortium name="Genoscope - CEA"/>
            <person name="William W."/>
        </authorList>
    </citation>
    <scope>NUCLEOTIDE SEQUENCE [LARGE SCALE GENOMIC DNA]</scope>
    <source>
        <strain evidence="3">DSM 16959</strain>
    </source>
</reference>
<dbReference type="Pfam" id="PF01370">
    <property type="entry name" value="Epimerase"/>
    <property type="match status" value="1"/>
</dbReference>
<evidence type="ECO:0000259" key="1">
    <source>
        <dbReference type="Pfam" id="PF01370"/>
    </source>
</evidence>
<dbReference type="AlphaFoldDB" id="A0A6S6XWU2"/>
<proteinExistence type="predicted"/>
<name>A0A6S6XWU2_9PROT</name>
<evidence type="ECO:0000313" key="2">
    <source>
        <dbReference type="EMBL" id="CAB1370499.1"/>
    </source>
</evidence>
<accession>A0A6S6XWU2</accession>
<sequence length="267" mass="29197">MSSTVLGATGFIGARLVAYLRAHGEEVFAPPRGSPEIFSRPLGRLYYCIGMTADYGRNPAATFEAHSAYLVRLIAEASFDRIVYLSSTRLYDGLEDGDEDAALPVSVNNPRHLYDLTKALGEHFTLLHTANRGMVARLSSVYDNASDATGFLPDLFRQLAAEKAFSLDSTPNASRDYIHIDDVLAALVALMTQGQAGSIYNVGSGENVSNAEMVDLINRRGWHVVLTRPVTPMAPSPRIHIDRLRTLGVEPRSTLDYLKNQLDGIAK</sequence>
<dbReference type="Proteomes" id="UP000515733">
    <property type="component" value="Chromosome"/>
</dbReference>
<dbReference type="Gene3D" id="3.40.50.720">
    <property type="entry name" value="NAD(P)-binding Rossmann-like Domain"/>
    <property type="match status" value="1"/>
</dbReference>
<dbReference type="OrthoDB" id="9769113at2"/>
<dbReference type="PANTHER" id="PTHR43245">
    <property type="entry name" value="BIFUNCTIONAL POLYMYXIN RESISTANCE PROTEIN ARNA"/>
    <property type="match status" value="1"/>
</dbReference>
<dbReference type="InterPro" id="IPR001509">
    <property type="entry name" value="Epimerase_deHydtase"/>
</dbReference>
<keyword evidence="3" id="KW-1185">Reference proteome</keyword>
<evidence type="ECO:0000313" key="3">
    <source>
        <dbReference type="Proteomes" id="UP000515733"/>
    </source>
</evidence>